<dbReference type="InterPro" id="IPR029044">
    <property type="entry name" value="Nucleotide-diphossugar_trans"/>
</dbReference>
<gene>
    <name evidence="2" type="ORF">LCGC14_2227540</name>
</gene>
<organism evidence="2">
    <name type="scientific">marine sediment metagenome</name>
    <dbReference type="NCBI Taxonomy" id="412755"/>
    <lineage>
        <taxon>unclassified sequences</taxon>
        <taxon>metagenomes</taxon>
        <taxon>ecological metagenomes</taxon>
    </lineage>
</organism>
<evidence type="ECO:0000256" key="1">
    <source>
        <dbReference type="SAM" id="MobiDB-lite"/>
    </source>
</evidence>
<protein>
    <submittedName>
        <fullName evidence="2">Uncharacterized protein</fullName>
    </submittedName>
</protein>
<dbReference type="EMBL" id="LAZR01029900">
    <property type="protein sequence ID" value="KKL58219.1"/>
    <property type="molecule type" value="Genomic_DNA"/>
</dbReference>
<proteinExistence type="predicted"/>
<comment type="caution">
    <text evidence="2">The sequence shown here is derived from an EMBL/GenBank/DDBJ whole genome shotgun (WGS) entry which is preliminary data.</text>
</comment>
<feature type="region of interest" description="Disordered" evidence="1">
    <location>
        <begin position="180"/>
        <end position="210"/>
    </location>
</feature>
<name>A0A0F9D9A0_9ZZZZ</name>
<sequence>GEYVLWVADDGTFNAANSIDDAFAMRPDHHKGIVTLRYLEGSPKDIIHGKMQDPGWWNIGHHPMLAHAPHAPNHYLLIMLGFMRRDYLVEVGGWDCCFEHVGLGCVDLSIRLQNDGAEIVLGGKLMDISILPGKSGDHEPIRNAHKSDKGLFNQMYHFEAGAGKSKIDFDNWKRAPEVWPRRFGGPRGNKTGPGYTEPAVGVKTGPGYTE</sequence>
<dbReference type="AlphaFoldDB" id="A0A0F9D9A0"/>
<dbReference type="SUPFAM" id="SSF53448">
    <property type="entry name" value="Nucleotide-diphospho-sugar transferases"/>
    <property type="match status" value="1"/>
</dbReference>
<accession>A0A0F9D9A0</accession>
<feature type="non-terminal residue" evidence="2">
    <location>
        <position position="1"/>
    </location>
</feature>
<dbReference type="Gene3D" id="3.90.550.10">
    <property type="entry name" value="Spore Coat Polysaccharide Biosynthesis Protein SpsA, Chain A"/>
    <property type="match status" value="1"/>
</dbReference>
<reference evidence="2" key="1">
    <citation type="journal article" date="2015" name="Nature">
        <title>Complex archaea that bridge the gap between prokaryotes and eukaryotes.</title>
        <authorList>
            <person name="Spang A."/>
            <person name="Saw J.H."/>
            <person name="Jorgensen S.L."/>
            <person name="Zaremba-Niedzwiedzka K."/>
            <person name="Martijn J."/>
            <person name="Lind A.E."/>
            <person name="van Eijk R."/>
            <person name="Schleper C."/>
            <person name="Guy L."/>
            <person name="Ettema T.J."/>
        </authorList>
    </citation>
    <scope>NUCLEOTIDE SEQUENCE</scope>
</reference>
<evidence type="ECO:0000313" key="2">
    <source>
        <dbReference type="EMBL" id="KKL58219.1"/>
    </source>
</evidence>